<accession>A0A084VKS8</accession>
<dbReference type="Proteomes" id="UP000030765">
    <property type="component" value="Unassembled WGS sequence"/>
</dbReference>
<dbReference type="EnsemblMetazoa" id="ASIC005946-RA">
    <property type="protein sequence ID" value="ASIC005946-PA"/>
    <property type="gene ID" value="ASIC005946"/>
</dbReference>
<sequence length="67" mass="7887">MSQRAAYGSERCTVAERLILHWFISIATEAIRWENTIFNLERTYRMRSIDPFKIGFANERLGIEFGC</sequence>
<dbReference type="EMBL" id="ATLV01014248">
    <property type="status" value="NOT_ANNOTATED_CDS"/>
    <property type="molecule type" value="Genomic_DNA"/>
</dbReference>
<evidence type="ECO:0000313" key="3">
    <source>
        <dbReference type="Proteomes" id="UP000030765"/>
    </source>
</evidence>
<keyword evidence="3" id="KW-1185">Reference proteome</keyword>
<dbReference type="EMBL" id="KE524949">
    <property type="protein sequence ID" value="KFB38572.1"/>
    <property type="molecule type" value="Genomic_DNA"/>
</dbReference>
<evidence type="ECO:0000313" key="2">
    <source>
        <dbReference type="EnsemblMetazoa" id="ASIC005946-PA"/>
    </source>
</evidence>
<evidence type="ECO:0000313" key="1">
    <source>
        <dbReference type="EMBL" id="KFB38572.1"/>
    </source>
</evidence>
<proteinExistence type="predicted"/>
<reference evidence="2" key="2">
    <citation type="submission" date="2020-05" db="UniProtKB">
        <authorList>
            <consortium name="EnsemblMetazoa"/>
        </authorList>
    </citation>
    <scope>IDENTIFICATION</scope>
</reference>
<dbReference type="VEuPathDB" id="VectorBase:ASIC005946"/>
<organism evidence="1">
    <name type="scientific">Anopheles sinensis</name>
    <name type="common">Mosquito</name>
    <dbReference type="NCBI Taxonomy" id="74873"/>
    <lineage>
        <taxon>Eukaryota</taxon>
        <taxon>Metazoa</taxon>
        <taxon>Ecdysozoa</taxon>
        <taxon>Arthropoda</taxon>
        <taxon>Hexapoda</taxon>
        <taxon>Insecta</taxon>
        <taxon>Pterygota</taxon>
        <taxon>Neoptera</taxon>
        <taxon>Endopterygota</taxon>
        <taxon>Diptera</taxon>
        <taxon>Nematocera</taxon>
        <taxon>Culicoidea</taxon>
        <taxon>Culicidae</taxon>
        <taxon>Anophelinae</taxon>
        <taxon>Anopheles</taxon>
    </lineage>
</organism>
<name>A0A084VKS8_ANOSI</name>
<gene>
    <name evidence="1" type="ORF">ZHAS_00005946</name>
</gene>
<dbReference type="AlphaFoldDB" id="A0A084VKS8"/>
<reference evidence="1 3" key="1">
    <citation type="journal article" date="2014" name="BMC Genomics">
        <title>Genome sequence of Anopheles sinensis provides insight into genetics basis of mosquito competence for malaria parasites.</title>
        <authorList>
            <person name="Zhou D."/>
            <person name="Zhang D."/>
            <person name="Ding G."/>
            <person name="Shi L."/>
            <person name="Hou Q."/>
            <person name="Ye Y."/>
            <person name="Xu Y."/>
            <person name="Zhou H."/>
            <person name="Xiong C."/>
            <person name="Li S."/>
            <person name="Yu J."/>
            <person name="Hong S."/>
            <person name="Yu X."/>
            <person name="Zou P."/>
            <person name="Chen C."/>
            <person name="Chang X."/>
            <person name="Wang W."/>
            <person name="Lv Y."/>
            <person name="Sun Y."/>
            <person name="Ma L."/>
            <person name="Shen B."/>
            <person name="Zhu C."/>
        </authorList>
    </citation>
    <scope>NUCLEOTIDE SEQUENCE [LARGE SCALE GENOMIC DNA]</scope>
</reference>
<protein>
    <submittedName>
        <fullName evidence="1 2">Surface antigen (D15)</fullName>
    </submittedName>
</protein>